<evidence type="ECO:0000256" key="15">
    <source>
        <dbReference type="ARBA" id="ARBA00023170"/>
    </source>
</evidence>
<evidence type="ECO:0000256" key="13">
    <source>
        <dbReference type="ARBA" id="ARBA00022989"/>
    </source>
</evidence>
<evidence type="ECO:0000256" key="16">
    <source>
        <dbReference type="ARBA" id="ARBA00023180"/>
    </source>
</evidence>
<accession>A0A2G9I2L3</accession>
<dbReference type="FunFam" id="3.80.10.10:FF:000077">
    <property type="entry name" value="LRR receptor-like serine/threonine-protein kinase ERL1"/>
    <property type="match status" value="1"/>
</dbReference>
<evidence type="ECO:0000256" key="4">
    <source>
        <dbReference type="ARBA" id="ARBA00022527"/>
    </source>
</evidence>
<keyword evidence="10 17" id="KW-0547">Nucleotide-binding</keyword>
<dbReference type="FunFam" id="3.80.10.10:FF:000107">
    <property type="entry name" value="LRR receptor-like serine/threonine-protein kinase ERL1"/>
    <property type="match status" value="1"/>
</dbReference>
<dbReference type="SUPFAM" id="SSF52058">
    <property type="entry name" value="L domain-like"/>
    <property type="match status" value="1"/>
</dbReference>
<evidence type="ECO:0000256" key="18">
    <source>
        <dbReference type="SAM" id="SignalP"/>
    </source>
</evidence>
<evidence type="ECO:0000256" key="9">
    <source>
        <dbReference type="ARBA" id="ARBA00022737"/>
    </source>
</evidence>
<dbReference type="Gene3D" id="3.30.200.20">
    <property type="entry name" value="Phosphorylase Kinase, domain 1"/>
    <property type="match status" value="1"/>
</dbReference>
<evidence type="ECO:0000313" key="21">
    <source>
        <dbReference type="Proteomes" id="UP000231279"/>
    </source>
</evidence>
<evidence type="ECO:0000313" key="20">
    <source>
        <dbReference type="EMBL" id="PIN23993.1"/>
    </source>
</evidence>
<evidence type="ECO:0000256" key="5">
    <source>
        <dbReference type="ARBA" id="ARBA00022614"/>
    </source>
</evidence>
<dbReference type="GO" id="GO:0048827">
    <property type="term" value="P:phyllome development"/>
    <property type="evidence" value="ECO:0007669"/>
    <property type="project" value="UniProtKB-ARBA"/>
</dbReference>
<dbReference type="SUPFAM" id="SSF52047">
    <property type="entry name" value="RNI-like"/>
    <property type="match status" value="1"/>
</dbReference>
<dbReference type="OrthoDB" id="676979at2759"/>
<dbReference type="PROSITE" id="PS50011">
    <property type="entry name" value="PROTEIN_KINASE_DOM"/>
    <property type="match status" value="1"/>
</dbReference>
<dbReference type="InterPro" id="IPR008271">
    <property type="entry name" value="Ser/Thr_kinase_AS"/>
</dbReference>
<feature type="domain" description="Protein kinase" evidence="19">
    <location>
        <begin position="653"/>
        <end position="926"/>
    </location>
</feature>
<dbReference type="InterPro" id="IPR017441">
    <property type="entry name" value="Protein_kinase_ATP_BS"/>
</dbReference>
<reference evidence="21" key="1">
    <citation type="journal article" date="2018" name="Gigascience">
        <title>Genome assembly of the Pink Ipe (Handroanthus impetiginosus, Bignoniaceae), a highly valued, ecologically keystone Neotropical timber forest tree.</title>
        <authorList>
            <person name="Silva-Junior O.B."/>
            <person name="Grattapaglia D."/>
            <person name="Novaes E."/>
            <person name="Collevatti R.G."/>
        </authorList>
    </citation>
    <scope>NUCLEOTIDE SEQUENCE [LARGE SCALE GENOMIC DNA]</scope>
    <source>
        <strain evidence="21">cv. UFG-1</strain>
    </source>
</reference>
<dbReference type="GO" id="GO:0006952">
    <property type="term" value="P:defense response"/>
    <property type="evidence" value="ECO:0007669"/>
    <property type="project" value="UniProtKB-ARBA"/>
</dbReference>
<dbReference type="Gene3D" id="3.80.10.10">
    <property type="entry name" value="Ribonuclease Inhibitor"/>
    <property type="match status" value="3"/>
</dbReference>
<evidence type="ECO:0000256" key="8">
    <source>
        <dbReference type="ARBA" id="ARBA00022729"/>
    </source>
</evidence>
<name>A0A2G9I2L3_9LAMI</name>
<dbReference type="InterPro" id="IPR050647">
    <property type="entry name" value="Plant_LRR-RLKs"/>
</dbReference>
<dbReference type="Pfam" id="PF08263">
    <property type="entry name" value="LRRNT_2"/>
    <property type="match status" value="1"/>
</dbReference>
<dbReference type="InterPro" id="IPR032675">
    <property type="entry name" value="LRR_dom_sf"/>
</dbReference>
<dbReference type="STRING" id="429701.A0A2G9I2L3"/>
<evidence type="ECO:0000256" key="11">
    <source>
        <dbReference type="ARBA" id="ARBA00022777"/>
    </source>
</evidence>
<keyword evidence="14" id="KW-0472">Membrane</keyword>
<comment type="similarity">
    <text evidence="2">Belongs to the protein kinase superfamily. Ser/Thr protein kinase family.</text>
</comment>
<dbReference type="SMART" id="SM00369">
    <property type="entry name" value="LRR_TYP"/>
    <property type="match status" value="8"/>
</dbReference>
<dbReference type="GO" id="GO:0090567">
    <property type="term" value="P:reproductive shoot system development"/>
    <property type="evidence" value="ECO:0007669"/>
    <property type="project" value="UniProtKB-ARBA"/>
</dbReference>
<keyword evidence="5" id="KW-0433">Leucine-rich repeat</keyword>
<dbReference type="PROSITE" id="PS00108">
    <property type="entry name" value="PROTEIN_KINASE_ST"/>
    <property type="match status" value="1"/>
</dbReference>
<keyword evidence="16" id="KW-0325">Glycoprotein</keyword>
<dbReference type="InterPro" id="IPR013210">
    <property type="entry name" value="LRR_N_plant-typ"/>
</dbReference>
<dbReference type="FunFam" id="3.80.10.10:FF:000219">
    <property type="entry name" value="LRR receptor-like serine/threonine-protein kinase ERL1"/>
    <property type="match status" value="1"/>
</dbReference>
<dbReference type="InterPro" id="IPR001611">
    <property type="entry name" value="Leu-rich_rpt"/>
</dbReference>
<dbReference type="EMBL" id="NKXS01000477">
    <property type="protein sequence ID" value="PIN23993.1"/>
    <property type="molecule type" value="Genomic_DNA"/>
</dbReference>
<evidence type="ECO:0000256" key="1">
    <source>
        <dbReference type="ARBA" id="ARBA00004479"/>
    </source>
</evidence>
<dbReference type="PANTHER" id="PTHR48056:SF6">
    <property type="entry name" value="LRR RECEPTOR-LIKE SERINE_THREONINE-PROTEIN KINASE ERECTA"/>
    <property type="match status" value="1"/>
</dbReference>
<dbReference type="GO" id="GO:0004674">
    <property type="term" value="F:protein serine/threonine kinase activity"/>
    <property type="evidence" value="ECO:0007669"/>
    <property type="project" value="UniProtKB-KW"/>
</dbReference>
<dbReference type="GO" id="GO:0005524">
    <property type="term" value="F:ATP binding"/>
    <property type="evidence" value="ECO:0007669"/>
    <property type="project" value="UniProtKB-UniRule"/>
</dbReference>
<dbReference type="GO" id="GO:0033612">
    <property type="term" value="F:receptor serine/threonine kinase binding"/>
    <property type="evidence" value="ECO:0007669"/>
    <property type="project" value="TreeGrafter"/>
</dbReference>
<evidence type="ECO:0000256" key="7">
    <source>
        <dbReference type="ARBA" id="ARBA00022692"/>
    </source>
</evidence>
<dbReference type="Pfam" id="PF13855">
    <property type="entry name" value="LRR_8"/>
    <property type="match status" value="1"/>
</dbReference>
<keyword evidence="6 20" id="KW-0808">Transferase</keyword>
<dbReference type="GO" id="GO:0001558">
    <property type="term" value="P:regulation of cell growth"/>
    <property type="evidence" value="ECO:0007669"/>
    <property type="project" value="TreeGrafter"/>
</dbReference>
<feature type="chain" id="PRO_5013722072" description="non-specific serine/threonine protein kinase" evidence="18">
    <location>
        <begin position="16"/>
        <end position="985"/>
    </location>
</feature>
<keyword evidence="7" id="KW-0812">Transmembrane</keyword>
<dbReference type="InterPro" id="IPR003591">
    <property type="entry name" value="Leu-rich_rpt_typical-subtyp"/>
</dbReference>
<dbReference type="PANTHER" id="PTHR48056">
    <property type="entry name" value="LRR RECEPTOR-LIKE SERINE/THREONINE-PROTEIN KINASE-RELATED"/>
    <property type="match status" value="1"/>
</dbReference>
<keyword evidence="12 17" id="KW-0067">ATP-binding</keyword>
<protein>
    <recommendedName>
        <fullName evidence="3">non-specific serine/threonine protein kinase</fullName>
        <ecNumber evidence="3">2.7.11.1</ecNumber>
    </recommendedName>
</protein>
<keyword evidence="11 20" id="KW-0418">Kinase</keyword>
<dbReference type="Pfam" id="PF00069">
    <property type="entry name" value="Pkinase"/>
    <property type="match status" value="1"/>
</dbReference>
<keyword evidence="13" id="KW-1133">Transmembrane helix</keyword>
<organism evidence="20 21">
    <name type="scientific">Handroanthus impetiginosus</name>
    <dbReference type="NCBI Taxonomy" id="429701"/>
    <lineage>
        <taxon>Eukaryota</taxon>
        <taxon>Viridiplantae</taxon>
        <taxon>Streptophyta</taxon>
        <taxon>Embryophyta</taxon>
        <taxon>Tracheophyta</taxon>
        <taxon>Spermatophyta</taxon>
        <taxon>Magnoliopsida</taxon>
        <taxon>eudicotyledons</taxon>
        <taxon>Gunneridae</taxon>
        <taxon>Pentapetalae</taxon>
        <taxon>asterids</taxon>
        <taxon>lamiids</taxon>
        <taxon>Lamiales</taxon>
        <taxon>Bignoniaceae</taxon>
        <taxon>Crescentiina</taxon>
        <taxon>Tabebuia alliance</taxon>
        <taxon>Handroanthus</taxon>
    </lineage>
</organism>
<dbReference type="Gene3D" id="1.10.510.10">
    <property type="entry name" value="Transferase(Phosphotransferase) domain 1"/>
    <property type="match status" value="1"/>
</dbReference>
<dbReference type="Pfam" id="PF00560">
    <property type="entry name" value="LRR_1"/>
    <property type="match status" value="9"/>
</dbReference>
<feature type="binding site" evidence="17">
    <location>
        <position position="682"/>
    </location>
    <ligand>
        <name>ATP</name>
        <dbReference type="ChEBI" id="CHEBI:30616"/>
    </ligand>
</feature>
<keyword evidence="9" id="KW-0677">Repeat</keyword>
<evidence type="ECO:0000256" key="17">
    <source>
        <dbReference type="PROSITE-ProRule" id="PRU10141"/>
    </source>
</evidence>
<evidence type="ECO:0000256" key="14">
    <source>
        <dbReference type="ARBA" id="ARBA00023136"/>
    </source>
</evidence>
<dbReference type="SUPFAM" id="SSF56112">
    <property type="entry name" value="Protein kinase-like (PK-like)"/>
    <property type="match status" value="1"/>
</dbReference>
<gene>
    <name evidence="20" type="ORF">CDL12_03296</name>
</gene>
<dbReference type="InterPro" id="IPR000719">
    <property type="entry name" value="Prot_kinase_dom"/>
</dbReference>
<evidence type="ECO:0000256" key="6">
    <source>
        <dbReference type="ARBA" id="ARBA00022679"/>
    </source>
</evidence>
<dbReference type="CDD" id="cd14066">
    <property type="entry name" value="STKc_IRAK"/>
    <property type="match status" value="1"/>
</dbReference>
<evidence type="ECO:0000256" key="10">
    <source>
        <dbReference type="ARBA" id="ARBA00022741"/>
    </source>
</evidence>
<proteinExistence type="inferred from homology"/>
<dbReference type="AlphaFoldDB" id="A0A2G9I2L3"/>
<evidence type="ECO:0000259" key="19">
    <source>
        <dbReference type="PROSITE" id="PS50011"/>
    </source>
</evidence>
<dbReference type="InterPro" id="IPR011009">
    <property type="entry name" value="Kinase-like_dom_sf"/>
</dbReference>
<dbReference type="GO" id="GO:0016020">
    <property type="term" value="C:membrane"/>
    <property type="evidence" value="ECO:0007669"/>
    <property type="project" value="UniProtKB-SubCell"/>
</dbReference>
<dbReference type="PROSITE" id="PS00107">
    <property type="entry name" value="PROTEIN_KINASE_ATP"/>
    <property type="match status" value="1"/>
</dbReference>
<dbReference type="GO" id="GO:0010103">
    <property type="term" value="P:stomatal complex morphogenesis"/>
    <property type="evidence" value="ECO:0007669"/>
    <property type="project" value="UniProtKB-ARBA"/>
</dbReference>
<keyword evidence="21" id="KW-1185">Reference proteome</keyword>
<dbReference type="FunFam" id="1.10.510.10:FF:000290">
    <property type="entry name" value="LRR receptor-like serine/threonine-protein kinase ERECTA"/>
    <property type="match status" value="1"/>
</dbReference>
<dbReference type="EC" id="2.7.11.1" evidence="3"/>
<evidence type="ECO:0000256" key="3">
    <source>
        <dbReference type="ARBA" id="ARBA00012513"/>
    </source>
</evidence>
<dbReference type="FunFam" id="3.30.200.20:FF:000288">
    <property type="entry name" value="LRR receptor-like serine/threonine-protein kinase ERECTA"/>
    <property type="match status" value="1"/>
</dbReference>
<keyword evidence="15" id="KW-0675">Receptor</keyword>
<comment type="subcellular location">
    <subcellularLocation>
        <location evidence="1">Membrane</location>
        <topology evidence="1">Single-pass type I membrane protein</topology>
    </subcellularLocation>
</comment>
<dbReference type="Proteomes" id="UP000231279">
    <property type="component" value="Unassembled WGS sequence"/>
</dbReference>
<evidence type="ECO:0000256" key="2">
    <source>
        <dbReference type="ARBA" id="ARBA00008684"/>
    </source>
</evidence>
<keyword evidence="4 20" id="KW-0723">Serine/threonine-protein kinase</keyword>
<dbReference type="GO" id="GO:0010286">
    <property type="term" value="P:heat acclimation"/>
    <property type="evidence" value="ECO:0007669"/>
    <property type="project" value="TreeGrafter"/>
</dbReference>
<dbReference type="SMART" id="SM00220">
    <property type="entry name" value="S_TKc"/>
    <property type="match status" value="1"/>
</dbReference>
<evidence type="ECO:0000256" key="12">
    <source>
        <dbReference type="ARBA" id="ARBA00022840"/>
    </source>
</evidence>
<keyword evidence="8 18" id="KW-0732">Signal</keyword>
<comment type="caution">
    <text evidence="20">The sequence shown here is derived from an EMBL/GenBank/DDBJ whole genome shotgun (WGS) entry which is preliminary data.</text>
</comment>
<feature type="signal peptide" evidence="18">
    <location>
        <begin position="1"/>
        <end position="15"/>
    </location>
</feature>
<sequence>MNWAMANCWTRFVLAGFLVVSLSFISVDCDDGATLLEVKKSFRDVDNVLYDWTDSPSSDYCVWRGITCDNVTFNVAALNLSGLNLDGEISPAIGQLKGLVSIDLRGNRLSGQIPDEIGDCSALISLDLSFNELYGDIPFSISKLKQLENLILKNNQLIGPIPSTLSQIPNLKILDLAQNMLSGEIPRLLYWNEVLQYLGLRGNNLQGTLSPDMCQLTGLWYFDVRNNSLSGLIPDNIGNCTAFQVLDLSYNNFSGEIPFNIGFLQVATLSLQNNQFSGPIPSVIGLMQALAVLDLSYNLLSGTIPPILGNLTYTEKLYLHGNKLTGSIPPELGNMTKLHYLELNDNMLTGRIPPELGKLTDLFDLNVANNHLEGPIPDNLSSCTNLNSLNVHGNKLNGTVPLSFQKLESMTYLNLSSNNLRGPIPIELSRIGNLDTLDLSNNKISGYMPSSLGDLEHLLKLNLSNNDLTGVIPAEFGNLRSVMEIDLSNNHLSGPIPEELGQLQNVFLLKLENNNISGDVMSLATCLSLTVLNVSYNNLVGYIPTGNNFSRFSPDSFLGNPGLCGYWLGCSCHAPHPPDRVSISKAAILGIALGALVLLLMILIAACRPQSPKSFMDGPLDKPVSYSAPKLVILHMNMALHVYEDIMRMTENLSEKYVIGYGASSTVYKCVLKNCRPVAIKKLYSHYPQCLKEFETELETVGTIKHRNLVSLQGYSLSPTGNLLFYDYMENGSLWDLLHGTTKKKKLEWDTRLHIALGAAQGLAYLHHDCSPRIIHRDVKSSNILLDKDYEAHLTDFGIAKSLCTSKTHTSTYLMGTIGYIDPEYARTSRLTEKSDVYSYGIVLLELLTGRKPVDNESNLHHLILTKAANNSVMDTVDPEISETCKDLGEVKKVFQLALLCTKRQPSDRPTMHEVVRVLGTLFPILDTKIPGPMAPAPLPSTKVQCYVDEYANLKTPHLVNCSSGSATDAQLFLKFGEVISQSSV</sequence>
<dbReference type="GO" id="GO:0051707">
    <property type="term" value="P:response to other organism"/>
    <property type="evidence" value="ECO:0007669"/>
    <property type="project" value="UniProtKB-ARBA"/>
</dbReference>